<dbReference type="CTD" id="20330298"/>
<dbReference type="Proteomes" id="UP000054324">
    <property type="component" value="Unassembled WGS sequence"/>
</dbReference>
<dbReference type="AlphaFoldDB" id="A0A074Z4U5"/>
<keyword evidence="2" id="KW-1185">Reference proteome</keyword>
<feature type="non-terminal residue" evidence="1">
    <location>
        <position position="65"/>
    </location>
</feature>
<reference evidence="1 2" key="1">
    <citation type="submission" date="2013-11" db="EMBL/GenBank/DDBJ databases">
        <title>Opisthorchis viverrini - life in the bile duct.</title>
        <authorList>
            <person name="Young N.D."/>
            <person name="Nagarajan N."/>
            <person name="Lin S.J."/>
            <person name="Korhonen P.K."/>
            <person name="Jex A.R."/>
            <person name="Hall R.S."/>
            <person name="Safavi-Hemami H."/>
            <person name="Kaewkong W."/>
            <person name="Bertrand D."/>
            <person name="Gao S."/>
            <person name="Seet Q."/>
            <person name="Wongkham S."/>
            <person name="Teh B.T."/>
            <person name="Wongkham C."/>
            <person name="Intapan P.M."/>
            <person name="Maleewong W."/>
            <person name="Yang X."/>
            <person name="Hu M."/>
            <person name="Wang Z."/>
            <person name="Hofmann A."/>
            <person name="Sternberg P.W."/>
            <person name="Tan P."/>
            <person name="Wang J."/>
            <person name="Gasser R.B."/>
        </authorList>
    </citation>
    <scope>NUCLEOTIDE SEQUENCE [LARGE SCALE GENOMIC DNA]</scope>
</reference>
<dbReference type="RefSeq" id="XP_009177923.1">
    <property type="nucleotide sequence ID" value="XM_009179659.1"/>
</dbReference>
<gene>
    <name evidence="1" type="ORF">T265_16133</name>
</gene>
<accession>A0A074Z4U5</accession>
<evidence type="ECO:0000313" key="2">
    <source>
        <dbReference type="Proteomes" id="UP000054324"/>
    </source>
</evidence>
<sequence length="65" mass="7297">METTNEKISVTLGNDVLTCMQSKVQSDVQDETKATEPSLAANIENYVTQYYLLHLNYSNPLAVCR</sequence>
<organism evidence="1 2">
    <name type="scientific">Opisthorchis viverrini</name>
    <name type="common">Southeast Asian liver fluke</name>
    <dbReference type="NCBI Taxonomy" id="6198"/>
    <lineage>
        <taxon>Eukaryota</taxon>
        <taxon>Metazoa</taxon>
        <taxon>Spiralia</taxon>
        <taxon>Lophotrochozoa</taxon>
        <taxon>Platyhelminthes</taxon>
        <taxon>Trematoda</taxon>
        <taxon>Digenea</taxon>
        <taxon>Opisthorchiida</taxon>
        <taxon>Opisthorchiata</taxon>
        <taxon>Opisthorchiidae</taxon>
        <taxon>Opisthorchis</taxon>
    </lineage>
</organism>
<dbReference type="EMBL" id="KL603304">
    <property type="protein sequence ID" value="KER18330.1"/>
    <property type="molecule type" value="Genomic_DNA"/>
</dbReference>
<name>A0A074Z4U5_OPIVI</name>
<protein>
    <submittedName>
        <fullName evidence="1">Uncharacterized protein</fullName>
    </submittedName>
</protein>
<evidence type="ECO:0000313" key="1">
    <source>
        <dbReference type="EMBL" id="KER18330.1"/>
    </source>
</evidence>
<dbReference type="KEGG" id="ovi:T265_16133"/>
<dbReference type="GeneID" id="20330298"/>
<proteinExistence type="predicted"/>